<evidence type="ECO:0000259" key="5">
    <source>
        <dbReference type="PROSITE" id="PS50893"/>
    </source>
</evidence>
<dbReference type="Gene3D" id="3.40.50.300">
    <property type="entry name" value="P-loop containing nucleotide triphosphate hydrolases"/>
    <property type="match status" value="1"/>
</dbReference>
<dbReference type="PANTHER" id="PTHR42734">
    <property type="entry name" value="METAL TRANSPORT SYSTEM ATP-BINDING PROTEIN TM_0124-RELATED"/>
    <property type="match status" value="1"/>
</dbReference>
<dbReference type="Pfam" id="PF00005">
    <property type="entry name" value="ABC_tran"/>
    <property type="match status" value="1"/>
</dbReference>
<organism evidence="6 7">
    <name type="scientific">Thermanaerothrix solaris</name>
    <dbReference type="NCBI Taxonomy" id="3058434"/>
    <lineage>
        <taxon>Bacteria</taxon>
        <taxon>Bacillati</taxon>
        <taxon>Chloroflexota</taxon>
        <taxon>Anaerolineae</taxon>
        <taxon>Anaerolineales</taxon>
        <taxon>Anaerolineaceae</taxon>
        <taxon>Thermanaerothrix</taxon>
    </lineage>
</organism>
<dbReference type="GO" id="GO:0005524">
    <property type="term" value="F:ATP binding"/>
    <property type="evidence" value="ECO:0007669"/>
    <property type="project" value="UniProtKB-KW"/>
</dbReference>
<dbReference type="InterPro" id="IPR050153">
    <property type="entry name" value="Metal_Ion_Import_ABC"/>
</dbReference>
<keyword evidence="2" id="KW-0813">Transport</keyword>
<feature type="domain" description="ABC transporter" evidence="5">
    <location>
        <begin position="6"/>
        <end position="243"/>
    </location>
</feature>
<dbReference type="PANTHER" id="PTHR42734:SF6">
    <property type="entry name" value="MOLYBDATE IMPORT ATP-BINDING PROTEIN MOLC"/>
    <property type="match status" value="1"/>
</dbReference>
<keyword evidence="4 6" id="KW-0067">ATP-binding</keyword>
<evidence type="ECO:0000256" key="1">
    <source>
        <dbReference type="ARBA" id="ARBA00005417"/>
    </source>
</evidence>
<gene>
    <name evidence="6" type="ORF">QYE77_12355</name>
</gene>
<dbReference type="SMART" id="SM00382">
    <property type="entry name" value="AAA"/>
    <property type="match status" value="1"/>
</dbReference>
<dbReference type="EMBL" id="JAUHMF010000002">
    <property type="protein sequence ID" value="MDT8899056.1"/>
    <property type="molecule type" value="Genomic_DNA"/>
</dbReference>
<evidence type="ECO:0000256" key="3">
    <source>
        <dbReference type="ARBA" id="ARBA00022741"/>
    </source>
</evidence>
<protein>
    <submittedName>
        <fullName evidence="6">ABC transporter ATP-binding protein</fullName>
    </submittedName>
</protein>
<dbReference type="InterPro" id="IPR003439">
    <property type="entry name" value="ABC_transporter-like_ATP-bd"/>
</dbReference>
<comment type="caution">
    <text evidence="6">The sequence shown here is derived from an EMBL/GenBank/DDBJ whole genome shotgun (WGS) entry which is preliminary data.</text>
</comment>
<evidence type="ECO:0000256" key="4">
    <source>
        <dbReference type="ARBA" id="ARBA00022840"/>
    </source>
</evidence>
<proteinExistence type="inferred from homology"/>
<dbReference type="CDD" id="cd03214">
    <property type="entry name" value="ABC_Iron-Siderophores_B12_Hemin"/>
    <property type="match status" value="1"/>
</dbReference>
<comment type="similarity">
    <text evidence="1">Belongs to the ABC transporter superfamily.</text>
</comment>
<dbReference type="SUPFAM" id="SSF52540">
    <property type="entry name" value="P-loop containing nucleoside triphosphate hydrolases"/>
    <property type="match status" value="1"/>
</dbReference>
<dbReference type="RefSeq" id="WP_315625737.1">
    <property type="nucleotide sequence ID" value="NZ_JAUHMF010000002.1"/>
</dbReference>
<reference evidence="6 7" key="1">
    <citation type="submission" date="2023-07" db="EMBL/GenBank/DDBJ databases">
        <title>Novel species of Thermanaerothrix with wide hydrolytic capabilities.</title>
        <authorList>
            <person name="Zayulina K.S."/>
            <person name="Podosokorskaya O.A."/>
            <person name="Elcheninov A.G."/>
        </authorList>
    </citation>
    <scope>NUCLEOTIDE SEQUENCE [LARGE SCALE GENOMIC DNA]</scope>
    <source>
        <strain evidence="6 7">4228-RoL</strain>
    </source>
</reference>
<evidence type="ECO:0000313" key="6">
    <source>
        <dbReference type="EMBL" id="MDT8899056.1"/>
    </source>
</evidence>
<dbReference type="InterPro" id="IPR027417">
    <property type="entry name" value="P-loop_NTPase"/>
</dbReference>
<accession>A0ABU3NQG5</accession>
<dbReference type="Proteomes" id="UP001254165">
    <property type="component" value="Unassembled WGS sequence"/>
</dbReference>
<keyword evidence="7" id="KW-1185">Reference proteome</keyword>
<name>A0ABU3NQG5_9CHLR</name>
<dbReference type="PROSITE" id="PS50893">
    <property type="entry name" value="ABC_TRANSPORTER_2"/>
    <property type="match status" value="1"/>
</dbReference>
<evidence type="ECO:0000256" key="2">
    <source>
        <dbReference type="ARBA" id="ARBA00022448"/>
    </source>
</evidence>
<keyword evidence="3" id="KW-0547">Nucleotide-binding</keyword>
<dbReference type="InterPro" id="IPR003593">
    <property type="entry name" value="AAA+_ATPase"/>
</dbReference>
<evidence type="ECO:0000313" key="7">
    <source>
        <dbReference type="Proteomes" id="UP001254165"/>
    </source>
</evidence>
<sequence>MTDIILRFENVTFRYPETLTEALQGLNLDVPRGKVTAILGPNGAGKTTLLRLAYGRYVPTRGQIWLEGRLLGAYTRQQIGRMVALVPQREANPFAYSLLEYVLLGRAPYLLPLQMPAASDVAIAWEALERVGLHHLARRSVQALSGGEYQLLLVARALAQQPRLLLLDEPTSHLDLANKKRLVECLRSLVSAGVTILMTSHEPEVVSALAQHVILMREGRVLHSGPLDALWTPEALSETYNVPLRVWTFNGHRYVTWES</sequence>